<dbReference type="AlphaFoldDB" id="A0A4Y2BSR2"/>
<dbReference type="EMBL" id="BGPR01000108">
    <property type="protein sequence ID" value="GBL95108.1"/>
    <property type="molecule type" value="Genomic_DNA"/>
</dbReference>
<evidence type="ECO:0008006" key="3">
    <source>
        <dbReference type="Google" id="ProtNLM"/>
    </source>
</evidence>
<comment type="caution">
    <text evidence="1">The sequence shown here is derived from an EMBL/GenBank/DDBJ whole genome shotgun (WGS) entry which is preliminary data.</text>
</comment>
<reference evidence="1 2" key="1">
    <citation type="journal article" date="2019" name="Sci. Rep.">
        <title>Orb-weaving spider Araneus ventricosus genome elucidates the spidroin gene catalogue.</title>
        <authorList>
            <person name="Kono N."/>
            <person name="Nakamura H."/>
            <person name="Ohtoshi R."/>
            <person name="Moran D.A.P."/>
            <person name="Shinohara A."/>
            <person name="Yoshida Y."/>
            <person name="Fujiwara M."/>
            <person name="Mori M."/>
            <person name="Tomita M."/>
            <person name="Arakawa K."/>
        </authorList>
    </citation>
    <scope>NUCLEOTIDE SEQUENCE [LARGE SCALE GENOMIC DNA]</scope>
</reference>
<dbReference type="Proteomes" id="UP000499080">
    <property type="component" value="Unassembled WGS sequence"/>
</dbReference>
<accession>A0A4Y2BSR2</accession>
<dbReference type="InterPro" id="IPR036397">
    <property type="entry name" value="RNaseH_sf"/>
</dbReference>
<dbReference type="Gene3D" id="3.30.420.10">
    <property type="entry name" value="Ribonuclease H-like superfamily/Ribonuclease H"/>
    <property type="match status" value="1"/>
</dbReference>
<name>A0A4Y2BSR2_ARAVE</name>
<proteinExistence type="predicted"/>
<dbReference type="GO" id="GO:0003676">
    <property type="term" value="F:nucleic acid binding"/>
    <property type="evidence" value="ECO:0007669"/>
    <property type="project" value="InterPro"/>
</dbReference>
<evidence type="ECO:0000313" key="2">
    <source>
        <dbReference type="Proteomes" id="UP000499080"/>
    </source>
</evidence>
<evidence type="ECO:0000313" key="1">
    <source>
        <dbReference type="EMBL" id="GBL95108.1"/>
    </source>
</evidence>
<organism evidence="1 2">
    <name type="scientific">Araneus ventricosus</name>
    <name type="common">Orbweaver spider</name>
    <name type="synonym">Epeira ventricosa</name>
    <dbReference type="NCBI Taxonomy" id="182803"/>
    <lineage>
        <taxon>Eukaryota</taxon>
        <taxon>Metazoa</taxon>
        <taxon>Ecdysozoa</taxon>
        <taxon>Arthropoda</taxon>
        <taxon>Chelicerata</taxon>
        <taxon>Arachnida</taxon>
        <taxon>Araneae</taxon>
        <taxon>Araneomorphae</taxon>
        <taxon>Entelegynae</taxon>
        <taxon>Araneoidea</taxon>
        <taxon>Araneidae</taxon>
        <taxon>Araneus</taxon>
    </lineage>
</organism>
<protein>
    <recommendedName>
        <fullName evidence="3">Mos1 transposase HTH domain-containing protein</fullName>
    </recommendedName>
</protein>
<keyword evidence="2" id="KW-1185">Reference proteome</keyword>
<sequence>MSHRLERKSFLSLSSVRDLLPFLQSCDQGAEGPHEKATNLQTIRPAPSDFNLSPAMTSALLGCQFRSKQELKLAVKNFFRSLGTNFCQEVFLKLISRYDNCIDVGVEYVEK</sequence>
<gene>
    <name evidence="1" type="ORF">AVEN_188841_1</name>
</gene>
<dbReference type="OrthoDB" id="616263at2759"/>